<sequence length="165" mass="19075">MGGKFNNDHIKFVPKNKASNLWDGKTKIYLSDYVNDIEIEKIYCIIYLNASGIEGTTVPYKVPAKNNKKIIEILYGKEYSQSENMSHVPVQGELRISHKPTNLNYWHTELNLYSLDGKEINRDKAVPKYIKDFCNAVFTDVLNANLFQELTTNLMMIPNTFYIKN</sequence>
<dbReference type="AlphaFoldDB" id="A0A386HTT8"/>
<protein>
    <submittedName>
        <fullName evidence="1">Uncharacterized protein</fullName>
    </submittedName>
</protein>
<dbReference type="EMBL" id="CP032489">
    <property type="protein sequence ID" value="AYD49102.1"/>
    <property type="molecule type" value="Genomic_DNA"/>
</dbReference>
<name>A0A386HTT8_9BACT</name>
<organism evidence="1 2">
    <name type="scientific">Arachidicoccus soli</name>
    <dbReference type="NCBI Taxonomy" id="2341117"/>
    <lineage>
        <taxon>Bacteria</taxon>
        <taxon>Pseudomonadati</taxon>
        <taxon>Bacteroidota</taxon>
        <taxon>Chitinophagia</taxon>
        <taxon>Chitinophagales</taxon>
        <taxon>Chitinophagaceae</taxon>
        <taxon>Arachidicoccus</taxon>
    </lineage>
</organism>
<dbReference type="Proteomes" id="UP000266118">
    <property type="component" value="Chromosome"/>
</dbReference>
<evidence type="ECO:0000313" key="2">
    <source>
        <dbReference type="Proteomes" id="UP000266118"/>
    </source>
</evidence>
<reference evidence="1 2" key="1">
    <citation type="submission" date="2018-09" db="EMBL/GenBank/DDBJ databases">
        <title>Arachidicoccus sp. nov., a bacterium isolated from soil.</title>
        <authorList>
            <person name="Weon H.-Y."/>
            <person name="Kwon S.-W."/>
            <person name="Lee S.A."/>
        </authorList>
    </citation>
    <scope>NUCLEOTIDE SEQUENCE [LARGE SCALE GENOMIC DNA]</scope>
    <source>
        <strain evidence="1 2">KIS59-12</strain>
    </source>
</reference>
<dbReference type="KEGG" id="ark:D6B99_16635"/>
<accession>A0A386HTT8</accession>
<keyword evidence="2" id="KW-1185">Reference proteome</keyword>
<evidence type="ECO:0000313" key="1">
    <source>
        <dbReference type="EMBL" id="AYD49102.1"/>
    </source>
</evidence>
<proteinExistence type="predicted"/>
<dbReference type="OrthoDB" id="106887at2"/>
<gene>
    <name evidence="1" type="ORF">D6B99_16635</name>
</gene>